<evidence type="ECO:0000313" key="6">
    <source>
        <dbReference type="EMBL" id="RIA85614.1"/>
    </source>
</evidence>
<dbReference type="GO" id="GO:0000978">
    <property type="term" value="F:RNA polymerase II cis-regulatory region sequence-specific DNA binding"/>
    <property type="evidence" value="ECO:0007669"/>
    <property type="project" value="TreeGrafter"/>
</dbReference>
<dbReference type="Proteomes" id="UP000265703">
    <property type="component" value="Unassembled WGS sequence"/>
</dbReference>
<dbReference type="AlphaFoldDB" id="A0A397SSH2"/>
<organism evidence="6 7">
    <name type="scientific">Glomus cerebriforme</name>
    <dbReference type="NCBI Taxonomy" id="658196"/>
    <lineage>
        <taxon>Eukaryota</taxon>
        <taxon>Fungi</taxon>
        <taxon>Fungi incertae sedis</taxon>
        <taxon>Mucoromycota</taxon>
        <taxon>Glomeromycotina</taxon>
        <taxon>Glomeromycetes</taxon>
        <taxon>Glomerales</taxon>
        <taxon>Glomeraceae</taxon>
        <taxon>Glomus</taxon>
    </lineage>
</organism>
<reference evidence="6 7" key="1">
    <citation type="submission" date="2018-06" db="EMBL/GenBank/DDBJ databases">
        <title>Comparative genomics reveals the genomic features of Rhizophagus irregularis, R. cerebriforme, R. diaphanum and Gigaspora rosea, and their symbiotic lifestyle signature.</title>
        <authorList>
            <person name="Morin E."/>
            <person name="San Clemente H."/>
            <person name="Chen E.C.H."/>
            <person name="De La Providencia I."/>
            <person name="Hainaut M."/>
            <person name="Kuo A."/>
            <person name="Kohler A."/>
            <person name="Murat C."/>
            <person name="Tang N."/>
            <person name="Roy S."/>
            <person name="Loubradou J."/>
            <person name="Henrissat B."/>
            <person name="Grigoriev I.V."/>
            <person name="Corradi N."/>
            <person name="Roux C."/>
            <person name="Martin F.M."/>
        </authorList>
    </citation>
    <scope>NUCLEOTIDE SEQUENCE [LARGE SCALE GENOMIC DNA]</scope>
    <source>
        <strain evidence="6 7">DAOM 227022</strain>
    </source>
</reference>
<gene>
    <name evidence="6" type="ORF">C1645_781482</name>
</gene>
<evidence type="ECO:0000259" key="5">
    <source>
        <dbReference type="PROSITE" id="PS50118"/>
    </source>
</evidence>
<dbReference type="InterPro" id="IPR036910">
    <property type="entry name" value="HMG_box_dom_sf"/>
</dbReference>
<feature type="domain" description="HMG box" evidence="5">
    <location>
        <begin position="24"/>
        <end position="94"/>
    </location>
</feature>
<evidence type="ECO:0000256" key="2">
    <source>
        <dbReference type="ARBA" id="ARBA00023163"/>
    </source>
</evidence>
<dbReference type="PROSITE" id="PS50118">
    <property type="entry name" value="HMG_BOX_2"/>
    <property type="match status" value="1"/>
</dbReference>
<dbReference type="CDD" id="cd01389">
    <property type="entry name" value="HMG-box_ROX1-like"/>
    <property type="match status" value="1"/>
</dbReference>
<dbReference type="GO" id="GO:0001228">
    <property type="term" value="F:DNA-binding transcription activator activity, RNA polymerase II-specific"/>
    <property type="evidence" value="ECO:0007669"/>
    <property type="project" value="TreeGrafter"/>
</dbReference>
<evidence type="ECO:0000313" key="7">
    <source>
        <dbReference type="Proteomes" id="UP000265703"/>
    </source>
</evidence>
<accession>A0A397SSH2</accession>
<feature type="DNA-binding region" description="HMG box" evidence="3">
    <location>
        <begin position="24"/>
        <end position="94"/>
    </location>
</feature>
<dbReference type="EMBL" id="QKYT01000414">
    <property type="protein sequence ID" value="RIA85614.1"/>
    <property type="molecule type" value="Genomic_DNA"/>
</dbReference>
<dbReference type="SUPFAM" id="SSF47095">
    <property type="entry name" value="HMG-box"/>
    <property type="match status" value="1"/>
</dbReference>
<dbReference type="InterPro" id="IPR050140">
    <property type="entry name" value="SRY-related_HMG-box_TF-like"/>
</dbReference>
<sequence length="193" mass="22853">MFPSPMSAEQFIAKNPFQTVNGHIKRPSNNFIIFRKIAHDQKNQTSALSAYNERDFSKIIGRIWKNLNNEEKSIYEKLGKEVAEMHKSLHPEYKYQPKRDKAAWKHFNPEANNSNQKQKRKNNKIKQQKHQETTYDVPKINIDIPNVPAQNIDYSLPSSISYDMLYLNNLNNLQFNLFNEEPVDWNQWNMNNI</sequence>
<dbReference type="SMART" id="SM00398">
    <property type="entry name" value="HMG"/>
    <property type="match status" value="1"/>
</dbReference>
<dbReference type="Pfam" id="PF00505">
    <property type="entry name" value="HMG_box"/>
    <property type="match status" value="1"/>
</dbReference>
<dbReference type="PANTHER" id="PTHR10270">
    <property type="entry name" value="SOX TRANSCRIPTION FACTOR"/>
    <property type="match status" value="1"/>
</dbReference>
<dbReference type="GO" id="GO:0005634">
    <property type="term" value="C:nucleus"/>
    <property type="evidence" value="ECO:0007669"/>
    <property type="project" value="UniProtKB-UniRule"/>
</dbReference>
<dbReference type="Gene3D" id="1.10.30.10">
    <property type="entry name" value="High mobility group box domain"/>
    <property type="match status" value="1"/>
</dbReference>
<feature type="compositionally biased region" description="Basic residues" evidence="4">
    <location>
        <begin position="117"/>
        <end position="128"/>
    </location>
</feature>
<keyword evidence="2" id="KW-0804">Transcription</keyword>
<dbReference type="OrthoDB" id="6247875at2759"/>
<keyword evidence="3" id="KW-0539">Nucleus</keyword>
<evidence type="ECO:0000256" key="1">
    <source>
        <dbReference type="ARBA" id="ARBA00023125"/>
    </source>
</evidence>
<comment type="caution">
    <text evidence="6">The sequence shown here is derived from an EMBL/GenBank/DDBJ whole genome shotgun (WGS) entry which is preliminary data.</text>
</comment>
<evidence type="ECO:0000256" key="4">
    <source>
        <dbReference type="SAM" id="MobiDB-lite"/>
    </source>
</evidence>
<keyword evidence="1 3" id="KW-0238">DNA-binding</keyword>
<feature type="region of interest" description="Disordered" evidence="4">
    <location>
        <begin position="109"/>
        <end position="134"/>
    </location>
</feature>
<keyword evidence="7" id="KW-1185">Reference proteome</keyword>
<name>A0A397SSH2_9GLOM</name>
<proteinExistence type="predicted"/>
<dbReference type="GO" id="GO:0030154">
    <property type="term" value="P:cell differentiation"/>
    <property type="evidence" value="ECO:0007669"/>
    <property type="project" value="TreeGrafter"/>
</dbReference>
<protein>
    <recommendedName>
        <fullName evidence="5">HMG box domain-containing protein</fullName>
    </recommendedName>
</protein>
<dbReference type="InterPro" id="IPR009071">
    <property type="entry name" value="HMG_box_dom"/>
</dbReference>
<dbReference type="PANTHER" id="PTHR10270:SF161">
    <property type="entry name" value="SEX-DETERMINING REGION Y PROTEIN"/>
    <property type="match status" value="1"/>
</dbReference>
<evidence type="ECO:0000256" key="3">
    <source>
        <dbReference type="PROSITE-ProRule" id="PRU00267"/>
    </source>
</evidence>